<dbReference type="InterPro" id="IPR038084">
    <property type="entry name" value="PduO/GlcC-like_sf"/>
</dbReference>
<protein>
    <recommendedName>
        <fullName evidence="2">Heme-degrading domain-containing protein</fullName>
    </recommendedName>
</protein>
<evidence type="ECO:0008006" key="2">
    <source>
        <dbReference type="Google" id="ProtNLM"/>
    </source>
</evidence>
<dbReference type="NCBIfam" id="NF002696">
    <property type="entry name" value="PRK02487.1-5"/>
    <property type="match status" value="1"/>
</dbReference>
<dbReference type="PIRSF" id="PIRSF008757">
    <property type="entry name" value="UCP008757"/>
    <property type="match status" value="1"/>
</dbReference>
<evidence type="ECO:0000313" key="1">
    <source>
        <dbReference type="EMBL" id="OIQ77933.1"/>
    </source>
</evidence>
<organism evidence="1">
    <name type="scientific">mine drainage metagenome</name>
    <dbReference type="NCBI Taxonomy" id="410659"/>
    <lineage>
        <taxon>unclassified sequences</taxon>
        <taxon>metagenomes</taxon>
        <taxon>ecological metagenomes</taxon>
    </lineage>
</organism>
<accession>A0A1J5QPQ4</accession>
<proteinExistence type="predicted"/>
<dbReference type="InterPro" id="IPR005624">
    <property type="entry name" value="PduO/GlcC-like"/>
</dbReference>
<dbReference type="Pfam" id="PF03928">
    <property type="entry name" value="HbpS-like"/>
    <property type="match status" value="1"/>
</dbReference>
<dbReference type="InterPro" id="IPR010371">
    <property type="entry name" value="YBR137W-like"/>
</dbReference>
<dbReference type="AlphaFoldDB" id="A0A1J5QPQ4"/>
<dbReference type="PANTHER" id="PTHR28255:SF1">
    <property type="entry name" value="UPF0303 PROTEIN YBR137W"/>
    <property type="match status" value="1"/>
</dbReference>
<dbReference type="EMBL" id="MLJW01001504">
    <property type="protein sequence ID" value="OIQ77933.1"/>
    <property type="molecule type" value="Genomic_DNA"/>
</dbReference>
<dbReference type="PANTHER" id="PTHR28255">
    <property type="match status" value="1"/>
</dbReference>
<gene>
    <name evidence="1" type="ORF">GALL_403670</name>
</gene>
<dbReference type="SUPFAM" id="SSF143744">
    <property type="entry name" value="GlcG-like"/>
    <property type="match status" value="1"/>
</dbReference>
<dbReference type="Gene3D" id="3.30.450.150">
    <property type="entry name" value="Haem-degrading domain"/>
    <property type="match status" value="1"/>
</dbReference>
<sequence>MTDDVVPGPETTPSAPETVPFSSPALLAELLGQQARLVLPRFDYTEAARLGGIVAALAEGRGLPVVVRVEAETPEGPHLVFQRAFPGSSPTNDWWIGRKFAVVRHYGDASFTVGTRFRVQGTTFEESSGLDTETYAAHGGAFPLRLDGEVVGIVGVSGLPQQEDHALVVEGLTAYLG</sequence>
<reference evidence="1" key="1">
    <citation type="submission" date="2016-10" db="EMBL/GenBank/DDBJ databases">
        <title>Sequence of Gallionella enrichment culture.</title>
        <authorList>
            <person name="Poehlein A."/>
            <person name="Muehling M."/>
            <person name="Daniel R."/>
        </authorList>
    </citation>
    <scope>NUCLEOTIDE SEQUENCE</scope>
</reference>
<comment type="caution">
    <text evidence="1">The sequence shown here is derived from an EMBL/GenBank/DDBJ whole genome shotgun (WGS) entry which is preliminary data.</text>
</comment>
<name>A0A1J5QPQ4_9ZZZZ</name>